<keyword evidence="6" id="KW-1185">Reference proteome</keyword>
<evidence type="ECO:0000313" key="5">
    <source>
        <dbReference type="Proteomes" id="UP000182125"/>
    </source>
</evidence>
<dbReference type="Proteomes" id="UP000182125">
    <property type="component" value="Unassembled WGS sequence"/>
</dbReference>
<dbReference type="Proteomes" id="UP000051862">
    <property type="component" value="Unassembled WGS sequence"/>
</dbReference>
<dbReference type="EMBL" id="LIXN01000020">
    <property type="protein sequence ID" value="KQH81610.1"/>
    <property type="molecule type" value="Genomic_DNA"/>
</dbReference>
<name>A0A0Q2M175_9EURY</name>
<dbReference type="PATRIC" id="fig|277988.4.peg.2168"/>
<protein>
    <submittedName>
        <fullName evidence="2">Uncharacterized protein</fullName>
    </submittedName>
</protein>
<proteinExistence type="predicted"/>
<evidence type="ECO:0000313" key="4">
    <source>
        <dbReference type="Proteomes" id="UP000051862"/>
    </source>
</evidence>
<dbReference type="KEGG" id="ttd:A3L14_09470"/>
<reference evidence="2 4" key="1">
    <citation type="submission" date="2015-08" db="EMBL/GenBank/DDBJ databases">
        <title>Thermococcus thioreducens DSM 14981 genome sequencing.</title>
        <authorList>
            <person name="Hong S.-J."/>
            <person name="Kim M.-C."/>
            <person name="Shin J.-H."/>
        </authorList>
    </citation>
    <scope>NUCLEOTIDE SEQUENCE [LARGE SCALE GENOMIC DNA]</scope>
    <source>
        <strain evidence="2 4">DSM 14981</strain>
    </source>
</reference>
<dbReference type="GeneID" id="33334653"/>
<dbReference type="RefSeq" id="WP_055430182.1">
    <property type="nucleotide sequence ID" value="NZ_CP015105.1"/>
</dbReference>
<dbReference type="OrthoDB" id="91903at2157"/>
<reference evidence="3 5" key="3">
    <citation type="submission" date="2016-10" db="EMBL/GenBank/DDBJ databases">
        <authorList>
            <person name="de Groot N.N."/>
        </authorList>
    </citation>
    <scope>NUCLEOTIDE SEQUENCE [LARGE SCALE GENOMIC DNA]</scope>
    <source>
        <strain evidence="3 5">OGL-20</strain>
    </source>
</reference>
<reference evidence="1 6" key="2">
    <citation type="submission" date="2016-04" db="EMBL/GenBank/DDBJ databases">
        <title>Complete genome sequence of Thermococcus thioreducens type strain OGL-20P.</title>
        <authorList>
            <person name="Oger P.M."/>
        </authorList>
    </citation>
    <scope>NUCLEOTIDE SEQUENCE [LARGE SCALE GENOMIC DNA]</scope>
    <source>
        <strain evidence="1 6">OGL-20P</strain>
    </source>
</reference>
<dbReference type="EMBL" id="CP015105">
    <property type="protein sequence ID" value="ASJ13100.1"/>
    <property type="molecule type" value="Genomic_DNA"/>
</dbReference>
<evidence type="ECO:0000313" key="3">
    <source>
        <dbReference type="EMBL" id="SEV81156.1"/>
    </source>
</evidence>
<organism evidence="2 4">
    <name type="scientific">Thermococcus thioreducens</name>
    <dbReference type="NCBI Taxonomy" id="277988"/>
    <lineage>
        <taxon>Archaea</taxon>
        <taxon>Methanobacteriati</taxon>
        <taxon>Methanobacteriota</taxon>
        <taxon>Thermococci</taxon>
        <taxon>Thermococcales</taxon>
        <taxon>Thermococcaceae</taxon>
        <taxon>Thermococcus</taxon>
    </lineage>
</organism>
<dbReference type="STRING" id="277988.SAMN05216170_0045"/>
<sequence length="165" mass="19281">MWWKKVHKELLKFLKDSVPEIHEGIRYGVPHVVGEIHFSEDSPHVELSLITFNGSRHPLAFNDGDSVKFMYPVEDTNPYMAFLEIMSFFEKTFDDSRFRVVLRTSPTEFLKSIGLEILWTNEYLLDGTEFVQVWAVSGTTRYNILFEKREKGFVLRDIKMVGGLQ</sequence>
<evidence type="ECO:0000313" key="2">
    <source>
        <dbReference type="EMBL" id="KQH81610.1"/>
    </source>
</evidence>
<dbReference type="EMBL" id="FOIW01000001">
    <property type="protein sequence ID" value="SEV81156.1"/>
    <property type="molecule type" value="Genomic_DNA"/>
</dbReference>
<evidence type="ECO:0000313" key="1">
    <source>
        <dbReference type="EMBL" id="ASJ13100.1"/>
    </source>
</evidence>
<dbReference type="Proteomes" id="UP000250136">
    <property type="component" value="Chromosome"/>
</dbReference>
<evidence type="ECO:0000313" key="6">
    <source>
        <dbReference type="Proteomes" id="UP000250136"/>
    </source>
</evidence>
<gene>
    <name evidence="1" type="ORF">A3L14_09470</name>
    <name evidence="2" type="ORF">AMR53_10345</name>
    <name evidence="3" type="ORF">SAMN05216170_0045</name>
</gene>
<accession>A0A0Q2M175</accession>
<dbReference type="AlphaFoldDB" id="A0A0Q2M175"/>